<evidence type="ECO:0000313" key="1">
    <source>
        <dbReference type="EMBL" id="OUL56738.1"/>
    </source>
</evidence>
<evidence type="ECO:0000313" key="2">
    <source>
        <dbReference type="Proteomes" id="UP000194841"/>
    </source>
</evidence>
<keyword evidence="2" id="KW-1185">Reference proteome</keyword>
<dbReference type="EMBL" id="MWPV01000005">
    <property type="protein sequence ID" value="OUL56738.1"/>
    <property type="molecule type" value="Genomic_DNA"/>
</dbReference>
<dbReference type="Proteomes" id="UP000194841">
    <property type="component" value="Unassembled WGS sequence"/>
</dbReference>
<comment type="caution">
    <text evidence="1">The sequence shown here is derived from an EMBL/GenBank/DDBJ whole genome shotgun (WGS) entry which is preliminary data.</text>
</comment>
<gene>
    <name evidence="1" type="ORF">B1199_15295</name>
</gene>
<protein>
    <submittedName>
        <fullName evidence="1">Uncharacterized protein</fullName>
    </submittedName>
</protein>
<name>A0A244CMG5_PSEDV</name>
<reference evidence="1 2" key="1">
    <citation type="submission" date="2017-02" db="EMBL/GenBank/DDBJ databases">
        <title>Pseudoalteromonas ulvae TC14 Genome.</title>
        <authorList>
            <person name="Molmeret M."/>
        </authorList>
    </citation>
    <scope>NUCLEOTIDE SEQUENCE [LARGE SCALE GENOMIC DNA]</scope>
    <source>
        <strain evidence="1">TC14</strain>
    </source>
</reference>
<dbReference type="AlphaFoldDB" id="A0A244CMG5"/>
<accession>A0A244CMG5</accession>
<organism evidence="1 2">
    <name type="scientific">Pseudoalteromonas ulvae</name>
    <dbReference type="NCBI Taxonomy" id="107327"/>
    <lineage>
        <taxon>Bacteria</taxon>
        <taxon>Pseudomonadati</taxon>
        <taxon>Pseudomonadota</taxon>
        <taxon>Gammaproteobacteria</taxon>
        <taxon>Alteromonadales</taxon>
        <taxon>Pseudoalteromonadaceae</taxon>
        <taxon>Pseudoalteromonas</taxon>
    </lineage>
</organism>
<sequence>MGVTVSSLKSPDTSTITHEFAHAVFAPAEVSGINLNNAYEHYKQEAKYLHLLFQPTVADLSIFEEIKTSAYVFDKAVTFAQGERK</sequence>
<dbReference type="RefSeq" id="WP_086744992.1">
    <property type="nucleotide sequence ID" value="NZ_MWPV01000005.1"/>
</dbReference>
<proteinExistence type="predicted"/>